<feature type="transmembrane region" description="Helical" evidence="7">
    <location>
        <begin position="143"/>
        <end position="164"/>
    </location>
</feature>
<dbReference type="Pfam" id="PF07690">
    <property type="entry name" value="MFS_1"/>
    <property type="match status" value="1"/>
</dbReference>
<evidence type="ECO:0000256" key="2">
    <source>
        <dbReference type="ARBA" id="ARBA00022448"/>
    </source>
</evidence>
<dbReference type="Gene3D" id="1.20.1250.20">
    <property type="entry name" value="MFS general substrate transporter like domains"/>
    <property type="match status" value="2"/>
</dbReference>
<keyword evidence="3" id="KW-1003">Cell membrane</keyword>
<dbReference type="GO" id="GO:0022857">
    <property type="term" value="F:transmembrane transporter activity"/>
    <property type="evidence" value="ECO:0007669"/>
    <property type="project" value="InterPro"/>
</dbReference>
<evidence type="ECO:0000256" key="4">
    <source>
        <dbReference type="ARBA" id="ARBA00022692"/>
    </source>
</evidence>
<organism evidence="9 10">
    <name type="scientific">Nakamurella panacisegetis</name>
    <dbReference type="NCBI Taxonomy" id="1090615"/>
    <lineage>
        <taxon>Bacteria</taxon>
        <taxon>Bacillati</taxon>
        <taxon>Actinomycetota</taxon>
        <taxon>Actinomycetes</taxon>
        <taxon>Nakamurellales</taxon>
        <taxon>Nakamurellaceae</taxon>
        <taxon>Nakamurella</taxon>
    </lineage>
</organism>
<keyword evidence="2" id="KW-0813">Transport</keyword>
<dbReference type="OrthoDB" id="3285241at2"/>
<evidence type="ECO:0000259" key="8">
    <source>
        <dbReference type="PROSITE" id="PS50850"/>
    </source>
</evidence>
<keyword evidence="4 7" id="KW-0812">Transmembrane</keyword>
<feature type="transmembrane region" description="Helical" evidence="7">
    <location>
        <begin position="254"/>
        <end position="271"/>
    </location>
</feature>
<name>A0A1H0SCL2_9ACTN</name>
<feature type="transmembrane region" description="Helical" evidence="7">
    <location>
        <begin position="217"/>
        <end position="234"/>
    </location>
</feature>
<keyword evidence="6 7" id="KW-0472">Membrane</keyword>
<feature type="transmembrane region" description="Helical" evidence="7">
    <location>
        <begin position="50"/>
        <end position="69"/>
    </location>
</feature>
<feature type="transmembrane region" description="Helical" evidence="7">
    <location>
        <begin position="358"/>
        <end position="391"/>
    </location>
</feature>
<proteinExistence type="predicted"/>
<dbReference type="CDD" id="cd17325">
    <property type="entry name" value="MFS_MdtG_SLC18_like"/>
    <property type="match status" value="1"/>
</dbReference>
<feature type="transmembrane region" description="Helical" evidence="7">
    <location>
        <begin position="170"/>
        <end position="196"/>
    </location>
</feature>
<evidence type="ECO:0000313" key="10">
    <source>
        <dbReference type="Proteomes" id="UP000198741"/>
    </source>
</evidence>
<feature type="domain" description="Major facilitator superfamily (MFS) profile" evidence="8">
    <location>
        <begin position="1"/>
        <end position="403"/>
    </location>
</feature>
<dbReference type="PROSITE" id="PS50850">
    <property type="entry name" value="MFS"/>
    <property type="match status" value="1"/>
</dbReference>
<evidence type="ECO:0000256" key="5">
    <source>
        <dbReference type="ARBA" id="ARBA00022989"/>
    </source>
</evidence>
<dbReference type="GO" id="GO:0005886">
    <property type="term" value="C:plasma membrane"/>
    <property type="evidence" value="ECO:0007669"/>
    <property type="project" value="UniProtKB-SubCell"/>
</dbReference>
<dbReference type="PANTHER" id="PTHR23517:SF3">
    <property type="entry name" value="INTEGRAL MEMBRANE TRANSPORT PROTEIN"/>
    <property type="match status" value="1"/>
</dbReference>
<evidence type="ECO:0000256" key="6">
    <source>
        <dbReference type="ARBA" id="ARBA00023136"/>
    </source>
</evidence>
<feature type="transmembrane region" description="Helical" evidence="7">
    <location>
        <begin position="283"/>
        <end position="316"/>
    </location>
</feature>
<evidence type="ECO:0000256" key="3">
    <source>
        <dbReference type="ARBA" id="ARBA00022475"/>
    </source>
</evidence>
<protein>
    <submittedName>
        <fullName evidence="9">Predicted arabinose efflux permease, MFS family</fullName>
    </submittedName>
</protein>
<dbReference type="Proteomes" id="UP000198741">
    <property type="component" value="Chromosome I"/>
</dbReference>
<evidence type="ECO:0000313" key="9">
    <source>
        <dbReference type="EMBL" id="SDP39504.1"/>
    </source>
</evidence>
<dbReference type="InterPro" id="IPR050171">
    <property type="entry name" value="MFS_Transporters"/>
</dbReference>
<dbReference type="PANTHER" id="PTHR23517">
    <property type="entry name" value="RESISTANCE PROTEIN MDTM, PUTATIVE-RELATED-RELATED"/>
    <property type="match status" value="1"/>
</dbReference>
<evidence type="ECO:0000256" key="1">
    <source>
        <dbReference type="ARBA" id="ARBA00004651"/>
    </source>
</evidence>
<keyword evidence="10" id="KW-1185">Reference proteome</keyword>
<sequence length="410" mass="41448">MTELDQPTTLTLRSIAPSVYLPAMVYEIGNGATAPVIALTALHLGASPSAAGFMVALLGVGQVLGDIPASAVADRIGDRHAMVLAAGLATVGLLGCFLAPNLLVLGLALLLIGSANSTFYLARQSYLTEVAPVELRARALSTLGGSHRIGLFIGPFVGAAAISLTDLRAAYVVAMVTAVSAGVVLLVVPDVALPAGHPATVRGGVTSRKMLADHRRLFATLGLAILAVGAVRAARQTVLPLWAEHLGLGAERTSLIFGIAGAVDMALFYPAGKLMDRYGRLAVALPSMTILGAAMMALPLTSGAISLTVVAMVMSFGNGIGSGIMMTLGADAAPAVGRIKFLGIWRVLSDSGNAAGPVVMSVVASAATLAIGIVSIGSAGLLAAAALAAWVPRYSRFATPRAMAARRGAG</sequence>
<dbReference type="InterPro" id="IPR020846">
    <property type="entry name" value="MFS_dom"/>
</dbReference>
<reference evidence="9 10" key="1">
    <citation type="submission" date="2016-10" db="EMBL/GenBank/DDBJ databases">
        <authorList>
            <person name="de Groot N.N."/>
        </authorList>
    </citation>
    <scope>NUCLEOTIDE SEQUENCE [LARGE SCALE GENOMIC DNA]</scope>
    <source>
        <strain evidence="10">P4-7,KCTC 19426,CECT 7604</strain>
    </source>
</reference>
<dbReference type="InterPro" id="IPR036259">
    <property type="entry name" value="MFS_trans_sf"/>
</dbReference>
<evidence type="ECO:0000256" key="7">
    <source>
        <dbReference type="SAM" id="Phobius"/>
    </source>
</evidence>
<dbReference type="SUPFAM" id="SSF103473">
    <property type="entry name" value="MFS general substrate transporter"/>
    <property type="match status" value="1"/>
</dbReference>
<dbReference type="RefSeq" id="WP_090479587.1">
    <property type="nucleotide sequence ID" value="NZ_LT629710.1"/>
</dbReference>
<dbReference type="EMBL" id="LT629710">
    <property type="protein sequence ID" value="SDP39504.1"/>
    <property type="molecule type" value="Genomic_DNA"/>
</dbReference>
<keyword evidence="5 7" id="KW-1133">Transmembrane helix</keyword>
<accession>A0A1H0SCL2</accession>
<dbReference type="STRING" id="1090615.SAMN04515671_4032"/>
<dbReference type="AlphaFoldDB" id="A0A1H0SCL2"/>
<gene>
    <name evidence="9" type="ORF">SAMN04515671_4032</name>
</gene>
<comment type="subcellular location">
    <subcellularLocation>
        <location evidence="1">Cell membrane</location>
        <topology evidence="1">Multi-pass membrane protein</topology>
    </subcellularLocation>
</comment>
<dbReference type="InterPro" id="IPR011701">
    <property type="entry name" value="MFS"/>
</dbReference>